<feature type="compositionally biased region" description="Basic and acidic residues" evidence="2">
    <location>
        <begin position="822"/>
        <end position="838"/>
    </location>
</feature>
<feature type="region of interest" description="Disordered" evidence="2">
    <location>
        <begin position="217"/>
        <end position="256"/>
    </location>
</feature>
<feature type="compositionally biased region" description="Basic and acidic residues" evidence="2">
    <location>
        <begin position="426"/>
        <end position="436"/>
    </location>
</feature>
<dbReference type="GeneID" id="26909514"/>
<dbReference type="EMBL" id="LGTL01000029">
    <property type="protein sequence ID" value="KPA74609.1"/>
    <property type="molecule type" value="Genomic_DNA"/>
</dbReference>
<feature type="compositionally biased region" description="Low complexity" evidence="2">
    <location>
        <begin position="651"/>
        <end position="663"/>
    </location>
</feature>
<feature type="region of interest" description="Disordered" evidence="2">
    <location>
        <begin position="17"/>
        <end position="40"/>
    </location>
</feature>
<feature type="compositionally biased region" description="Basic and acidic residues" evidence="2">
    <location>
        <begin position="117"/>
        <end position="140"/>
    </location>
</feature>
<dbReference type="VEuPathDB" id="TriTrypDB:LpyrH10_29_1460"/>
<feature type="region of interest" description="Disordered" evidence="2">
    <location>
        <begin position="569"/>
        <end position="625"/>
    </location>
</feature>
<feature type="compositionally biased region" description="Basic and acidic residues" evidence="2">
    <location>
        <begin position="450"/>
        <end position="463"/>
    </location>
</feature>
<feature type="compositionally biased region" description="Basic and acidic residues" evidence="2">
    <location>
        <begin position="614"/>
        <end position="625"/>
    </location>
</feature>
<feature type="compositionally biased region" description="Basic and acidic residues" evidence="2">
    <location>
        <begin position="532"/>
        <end position="544"/>
    </location>
</feature>
<feature type="region of interest" description="Disordered" evidence="2">
    <location>
        <begin position="532"/>
        <end position="553"/>
    </location>
</feature>
<evidence type="ECO:0000313" key="3">
    <source>
        <dbReference type="EMBL" id="KPA74610.1"/>
    </source>
</evidence>
<feature type="coiled-coil region" evidence="1">
    <location>
        <begin position="728"/>
        <end position="755"/>
    </location>
</feature>
<dbReference type="EMBL" id="LGTL01000029">
    <property type="protein sequence ID" value="KPA74610.1"/>
    <property type="molecule type" value="Genomic_DNA"/>
</dbReference>
<feature type="region of interest" description="Disordered" evidence="2">
    <location>
        <begin position="117"/>
        <end position="189"/>
    </location>
</feature>
<proteinExistence type="predicted"/>
<feature type="compositionally biased region" description="Basic and acidic residues" evidence="2">
    <location>
        <begin position="147"/>
        <end position="189"/>
    </location>
</feature>
<keyword evidence="4" id="KW-1185">Reference proteome</keyword>
<feature type="compositionally biased region" description="Polar residues" evidence="2">
    <location>
        <begin position="668"/>
        <end position="679"/>
    </location>
</feature>
<organism evidence="3 4">
    <name type="scientific">Leptomonas pyrrhocoris</name>
    <name type="common">Firebug parasite</name>
    <dbReference type="NCBI Taxonomy" id="157538"/>
    <lineage>
        <taxon>Eukaryota</taxon>
        <taxon>Discoba</taxon>
        <taxon>Euglenozoa</taxon>
        <taxon>Kinetoplastea</taxon>
        <taxon>Metakinetoplastina</taxon>
        <taxon>Trypanosomatida</taxon>
        <taxon>Trypanosomatidae</taxon>
        <taxon>Leishmaniinae</taxon>
        <taxon>Leptomonas</taxon>
    </lineage>
</organism>
<dbReference type="RefSeq" id="XP_015653049.1">
    <property type="nucleotide sequence ID" value="XM_015808596.1"/>
</dbReference>
<evidence type="ECO:0000256" key="1">
    <source>
        <dbReference type="SAM" id="Coils"/>
    </source>
</evidence>
<feature type="compositionally biased region" description="Basic and acidic residues" evidence="2">
    <location>
        <begin position="685"/>
        <end position="714"/>
    </location>
</feature>
<protein>
    <recommendedName>
        <fullName evidence="5">200 kDa antigen p200</fullName>
    </recommendedName>
</protein>
<feature type="compositionally biased region" description="Low complexity" evidence="2">
    <location>
        <begin position="586"/>
        <end position="595"/>
    </location>
</feature>
<feature type="compositionally biased region" description="Basic and acidic residues" evidence="2">
    <location>
        <begin position="401"/>
        <end position="416"/>
    </location>
</feature>
<accession>A0A0M9FRJ9</accession>
<feature type="compositionally biased region" description="Basic and acidic residues" evidence="2">
    <location>
        <begin position="230"/>
        <end position="247"/>
    </location>
</feature>
<dbReference type="OrthoDB" id="251095at2759"/>
<feature type="region of interest" description="Disordered" evidence="2">
    <location>
        <begin position="366"/>
        <end position="385"/>
    </location>
</feature>
<feature type="compositionally biased region" description="Basic and acidic residues" evidence="2">
    <location>
        <begin position="638"/>
        <end position="650"/>
    </location>
</feature>
<feature type="region of interest" description="Disordered" evidence="2">
    <location>
        <begin position="401"/>
        <end position="463"/>
    </location>
</feature>
<sequence>MSLVGVAIGQVGATETPDLSRADYPANRSRRGSISSSRFSSRLSRCSSVRDEVQSLDEFLRKQRVIRYMQEERERGNRSKLLREEHDAWVEFRDQERTERLKYMTEQEIVELLQREADEVSREKKTTEQSHLRASEDAQRRRQSVIEMRRQQEDTVLARRKSEVQADEARRAAERESAAKEEAVAEAERVQLASKELRDCKEELTAKCKQLEGELAEAKAATTQAQRSQKRAEENLAKEQAKAEKMRATKAANQQTNDKLAKELEEVRMQHAAVEAEKKKGDVAMAQALRDVARKEKELEDLKRHNEELLAVQEAQKAATEAKLRAAPSRDELSALKEALAKEKAARSEAESEAAQVRAQVEALQQQVAAANTPDPQQETENARKMKAVADDARNAQVELRKERQARERAEADAAEAKVALAQEQAARERAEKEAQRALAVPVQTPAPAKKAEADRKKLAEAERKLEEMRGAKARDEEELNAVKSALVKAHEDLEKEAAARSQFEQLASQAVAAEDRVPKEELYETRKKLLKAQKERDAARKDATSAQQNSERELGALKAWCERLQEQLRQQQQQQAIQTDDEFTPRTSTPTPHSRTPRAVRKLPPKDFATAQRQDEEKAANEQRIRELEAQVAGLQDDLKESQEQEEKALAVAASAIKAAQAPTPMTHPSSSNASPSRAQRGAPTKEQRARGKAAKDKGDTAEKENAEVRSKYDDLLKLQKQSDAALKSAEKQVEEQHKRIAQLEAELQEKAARSPSPRQAVLETHQTEPIAVAAASASDTSALEERIKELERSLKDERAARVAAEKQIEELKKRAAAAEAEAKKAKEAVVKAEEKYGASGAGAESKPKKAKSSCC</sequence>
<reference evidence="3 4" key="1">
    <citation type="submission" date="2015-07" db="EMBL/GenBank/DDBJ databases">
        <title>High-quality genome of monoxenous trypanosomatid Leptomonas pyrrhocoris.</title>
        <authorList>
            <person name="Flegontov P."/>
            <person name="Butenko A."/>
            <person name="Firsov S."/>
            <person name="Vlcek C."/>
            <person name="Logacheva M.D."/>
            <person name="Field M."/>
            <person name="Filatov D."/>
            <person name="Flegontova O."/>
            <person name="Gerasimov E."/>
            <person name="Jackson A.P."/>
            <person name="Kelly S."/>
            <person name="Opperdoes F."/>
            <person name="O'Reilly A."/>
            <person name="Votypka J."/>
            <person name="Yurchenko V."/>
            <person name="Lukes J."/>
        </authorList>
    </citation>
    <scope>NUCLEOTIDE SEQUENCE [LARGE SCALE GENOMIC DNA]</scope>
    <source>
        <strain evidence="3">H10</strain>
    </source>
</reference>
<keyword evidence="1" id="KW-0175">Coiled coil</keyword>
<dbReference type="OMA" id="REEHDFW"/>
<evidence type="ECO:0000313" key="4">
    <source>
        <dbReference type="Proteomes" id="UP000037923"/>
    </source>
</evidence>
<feature type="region of interest" description="Disordered" evidence="2">
    <location>
        <begin position="821"/>
        <end position="857"/>
    </location>
</feature>
<comment type="caution">
    <text evidence="3">The sequence shown here is derived from an EMBL/GenBank/DDBJ whole genome shotgun (WGS) entry which is preliminary data.</text>
</comment>
<dbReference type="RefSeq" id="XP_015653048.1">
    <property type="nucleotide sequence ID" value="XM_015808595.1"/>
</dbReference>
<gene>
    <name evidence="3" type="ORF">ABB37_09231</name>
</gene>
<feature type="region of interest" description="Disordered" evidence="2">
    <location>
        <begin position="637"/>
        <end position="714"/>
    </location>
</feature>
<dbReference type="Proteomes" id="UP000037923">
    <property type="component" value="Unassembled WGS sequence"/>
</dbReference>
<dbReference type="AlphaFoldDB" id="A0A0M9FRJ9"/>
<evidence type="ECO:0000256" key="2">
    <source>
        <dbReference type="SAM" id="MobiDB-lite"/>
    </source>
</evidence>
<name>A0A0M9FRJ9_LEPPY</name>
<evidence type="ECO:0008006" key="5">
    <source>
        <dbReference type="Google" id="ProtNLM"/>
    </source>
</evidence>